<dbReference type="AlphaFoldDB" id="A0A9D4EF94"/>
<accession>A0A9D4EF94</accession>
<sequence length="51" mass="5366">MTVCEGGALGLGCQSVERDRENRKWQGVLMLVIGPGATALSALVFLLCGNM</sequence>
<protein>
    <submittedName>
        <fullName evidence="2">Uncharacterized protein</fullName>
    </submittedName>
</protein>
<evidence type="ECO:0000256" key="1">
    <source>
        <dbReference type="SAM" id="Phobius"/>
    </source>
</evidence>
<evidence type="ECO:0000313" key="3">
    <source>
        <dbReference type="Proteomes" id="UP000828390"/>
    </source>
</evidence>
<gene>
    <name evidence="2" type="ORF">DPMN_180105</name>
</gene>
<evidence type="ECO:0000313" key="2">
    <source>
        <dbReference type="EMBL" id="KAH3778636.1"/>
    </source>
</evidence>
<dbReference type="Proteomes" id="UP000828390">
    <property type="component" value="Unassembled WGS sequence"/>
</dbReference>
<organism evidence="2 3">
    <name type="scientific">Dreissena polymorpha</name>
    <name type="common">Zebra mussel</name>
    <name type="synonym">Mytilus polymorpha</name>
    <dbReference type="NCBI Taxonomy" id="45954"/>
    <lineage>
        <taxon>Eukaryota</taxon>
        <taxon>Metazoa</taxon>
        <taxon>Spiralia</taxon>
        <taxon>Lophotrochozoa</taxon>
        <taxon>Mollusca</taxon>
        <taxon>Bivalvia</taxon>
        <taxon>Autobranchia</taxon>
        <taxon>Heteroconchia</taxon>
        <taxon>Euheterodonta</taxon>
        <taxon>Imparidentia</taxon>
        <taxon>Neoheterodontei</taxon>
        <taxon>Myida</taxon>
        <taxon>Dreissenoidea</taxon>
        <taxon>Dreissenidae</taxon>
        <taxon>Dreissena</taxon>
    </lineage>
</organism>
<proteinExistence type="predicted"/>
<feature type="transmembrane region" description="Helical" evidence="1">
    <location>
        <begin position="28"/>
        <end position="47"/>
    </location>
</feature>
<name>A0A9D4EF94_DREPO</name>
<keyword evidence="1" id="KW-1133">Transmembrane helix</keyword>
<keyword evidence="1" id="KW-0472">Membrane</keyword>
<dbReference type="EMBL" id="JAIWYP010000009">
    <property type="protein sequence ID" value="KAH3778636.1"/>
    <property type="molecule type" value="Genomic_DNA"/>
</dbReference>
<keyword evidence="1" id="KW-0812">Transmembrane</keyword>
<keyword evidence="3" id="KW-1185">Reference proteome</keyword>
<comment type="caution">
    <text evidence="2">The sequence shown here is derived from an EMBL/GenBank/DDBJ whole genome shotgun (WGS) entry which is preliminary data.</text>
</comment>
<reference evidence="2" key="2">
    <citation type="submission" date="2020-11" db="EMBL/GenBank/DDBJ databases">
        <authorList>
            <person name="McCartney M.A."/>
            <person name="Auch B."/>
            <person name="Kono T."/>
            <person name="Mallez S."/>
            <person name="Becker A."/>
            <person name="Gohl D.M."/>
            <person name="Silverstein K.A.T."/>
            <person name="Koren S."/>
            <person name="Bechman K.B."/>
            <person name="Herman A."/>
            <person name="Abrahante J.E."/>
            <person name="Garbe J."/>
        </authorList>
    </citation>
    <scope>NUCLEOTIDE SEQUENCE</scope>
    <source>
        <strain evidence="2">Duluth1</strain>
        <tissue evidence="2">Whole animal</tissue>
    </source>
</reference>
<reference evidence="2" key="1">
    <citation type="journal article" date="2019" name="bioRxiv">
        <title>The Genome of the Zebra Mussel, Dreissena polymorpha: A Resource for Invasive Species Research.</title>
        <authorList>
            <person name="McCartney M.A."/>
            <person name="Auch B."/>
            <person name="Kono T."/>
            <person name="Mallez S."/>
            <person name="Zhang Y."/>
            <person name="Obille A."/>
            <person name="Becker A."/>
            <person name="Abrahante J.E."/>
            <person name="Garbe J."/>
            <person name="Badalamenti J.P."/>
            <person name="Herman A."/>
            <person name="Mangelson H."/>
            <person name="Liachko I."/>
            <person name="Sullivan S."/>
            <person name="Sone E.D."/>
            <person name="Koren S."/>
            <person name="Silverstein K.A.T."/>
            <person name="Beckman K.B."/>
            <person name="Gohl D.M."/>
        </authorList>
    </citation>
    <scope>NUCLEOTIDE SEQUENCE</scope>
    <source>
        <strain evidence="2">Duluth1</strain>
        <tissue evidence="2">Whole animal</tissue>
    </source>
</reference>